<keyword evidence="2 11" id="KW-0812">Transmembrane</keyword>
<evidence type="ECO:0000256" key="5">
    <source>
        <dbReference type="ARBA" id="ARBA00022989"/>
    </source>
</evidence>
<dbReference type="Ensembl" id="ENSOANT00000073013.1">
    <property type="protein sequence ID" value="ENSOANP00000045258.1"/>
    <property type="gene ID" value="ENSOANG00000045704.1"/>
</dbReference>
<dbReference type="InterPro" id="IPR033992">
    <property type="entry name" value="NKR-like_CTLD"/>
</dbReference>
<evidence type="ECO:0000313" key="13">
    <source>
        <dbReference type="Ensembl" id="ENSOANP00000045258.1"/>
    </source>
</evidence>
<evidence type="ECO:0000256" key="2">
    <source>
        <dbReference type="ARBA" id="ARBA00022692"/>
    </source>
</evidence>
<dbReference type="InterPro" id="IPR001304">
    <property type="entry name" value="C-type_lectin-like"/>
</dbReference>
<reference evidence="13" key="3">
    <citation type="submission" date="2025-09" db="UniProtKB">
        <authorList>
            <consortium name="Ensembl"/>
        </authorList>
    </citation>
    <scope>IDENTIFICATION</scope>
    <source>
        <strain evidence="13">Glennie</strain>
    </source>
</reference>
<proteinExistence type="predicted"/>
<dbReference type="PROSITE" id="PS50041">
    <property type="entry name" value="C_TYPE_LECTIN_2"/>
    <property type="match status" value="1"/>
</dbReference>
<keyword evidence="7" id="KW-0325">Glycoprotein</keyword>
<name>A0A6I8NXX2_ORNAN</name>
<keyword evidence="6 11" id="KW-0472">Membrane</keyword>
<evidence type="ECO:0000256" key="6">
    <source>
        <dbReference type="ARBA" id="ARBA00023136"/>
    </source>
</evidence>
<evidence type="ECO:0000259" key="12">
    <source>
        <dbReference type="PROSITE" id="PS50041"/>
    </source>
</evidence>
<dbReference type="SUPFAM" id="SSF56436">
    <property type="entry name" value="C-type lectin-like"/>
    <property type="match status" value="1"/>
</dbReference>
<evidence type="ECO:0000313" key="14">
    <source>
        <dbReference type="Proteomes" id="UP000002279"/>
    </source>
</evidence>
<dbReference type="KEGG" id="oaa:103170744"/>
<dbReference type="RefSeq" id="XP_028938655.1">
    <property type="nucleotide sequence ID" value="XM_029082822.1"/>
</dbReference>
<evidence type="ECO:0000256" key="3">
    <source>
        <dbReference type="ARBA" id="ARBA00022734"/>
    </source>
</evidence>
<dbReference type="Proteomes" id="UP000002279">
    <property type="component" value="Chromosome 17"/>
</dbReference>
<dbReference type="InParanoid" id="A0A6I8NXX2"/>
<keyword evidence="14" id="KW-1185">Reference proteome</keyword>
<reference evidence="13" key="2">
    <citation type="submission" date="2025-08" db="UniProtKB">
        <authorList>
            <consortium name="Ensembl"/>
        </authorList>
    </citation>
    <scope>IDENTIFICATION</scope>
    <source>
        <strain evidence="13">Glennie</strain>
    </source>
</reference>
<evidence type="ECO:0000256" key="9">
    <source>
        <dbReference type="ARBA" id="ARBA00041489"/>
    </source>
</evidence>
<dbReference type="AlphaFoldDB" id="A0A6I8NXX2"/>
<sequence>MSREQERYPERNIPNREKEQHGRKPENSKSKIRLHSPNPAEPSRCPLWQFIALTLGILCLSLLAAVAVLAVLGTQSSSFSQEQESPVRATKLLQEAVTQETPSGQEHKSPSRATGPYQEALTQESCHCRTCPVPWFGDGKNCYQISSEKKSWEESKNDCKSWNATLLQIYNKEELDFLKLLPMMGWMGLSRQSADDAWKWTDGSILQKDLIQINDVQEPGNCVIFRTIDVPYYANCKKKITFICKL</sequence>
<dbReference type="GO" id="GO:0030246">
    <property type="term" value="F:carbohydrate binding"/>
    <property type="evidence" value="ECO:0007669"/>
    <property type="project" value="UniProtKB-KW"/>
</dbReference>
<reference evidence="13 14" key="1">
    <citation type="journal article" date="2008" name="Nature">
        <title>Genome analysis of the platypus reveals unique signatures of evolution.</title>
        <authorList>
            <person name="Warren W.C."/>
            <person name="Hillier L.W."/>
            <person name="Marshall Graves J.A."/>
            <person name="Birney E."/>
            <person name="Ponting C.P."/>
            <person name="Grutzner F."/>
            <person name="Belov K."/>
            <person name="Miller W."/>
            <person name="Clarke L."/>
            <person name="Chinwalla A.T."/>
            <person name="Yang S.P."/>
            <person name="Heger A."/>
            <person name="Locke D.P."/>
            <person name="Miethke P."/>
            <person name="Waters P.D."/>
            <person name="Veyrunes F."/>
            <person name="Fulton L."/>
            <person name="Fulton B."/>
            <person name="Graves T."/>
            <person name="Wallis J."/>
            <person name="Puente X.S."/>
            <person name="Lopez-Otin C."/>
            <person name="Ordonez G.R."/>
            <person name="Eichler E.E."/>
            <person name="Chen L."/>
            <person name="Cheng Z."/>
            <person name="Deakin J.E."/>
            <person name="Alsop A."/>
            <person name="Thompson K."/>
            <person name="Kirby P."/>
            <person name="Papenfuss A.T."/>
            <person name="Wakefield M.J."/>
            <person name="Olender T."/>
            <person name="Lancet D."/>
            <person name="Huttley G.A."/>
            <person name="Smit A.F."/>
            <person name="Pask A."/>
            <person name="Temple-Smith P."/>
            <person name="Batzer M.A."/>
            <person name="Walker J.A."/>
            <person name="Konkel M.K."/>
            <person name="Harris R.S."/>
            <person name="Whittington C.M."/>
            <person name="Wong E.S."/>
            <person name="Gemmell N.J."/>
            <person name="Buschiazzo E."/>
            <person name="Vargas Jentzsch I.M."/>
            <person name="Merkel A."/>
            <person name="Schmitz J."/>
            <person name="Zemann A."/>
            <person name="Churakov G."/>
            <person name="Kriegs J.O."/>
            <person name="Brosius J."/>
            <person name="Murchison E.P."/>
            <person name="Sachidanandam R."/>
            <person name="Smith C."/>
            <person name="Hannon G.J."/>
            <person name="Tsend-Ayush E."/>
            <person name="McMillan D."/>
            <person name="Attenborough R."/>
            <person name="Rens W."/>
            <person name="Ferguson-Smith M."/>
            <person name="Lefevre C.M."/>
            <person name="Sharp J.A."/>
            <person name="Nicholas K.R."/>
            <person name="Ray D.A."/>
            <person name="Kube M."/>
            <person name="Reinhardt R."/>
            <person name="Pringle T.H."/>
            <person name="Taylor J."/>
            <person name="Jones R.C."/>
            <person name="Nixon B."/>
            <person name="Dacheux J.L."/>
            <person name="Niwa H."/>
            <person name="Sekita Y."/>
            <person name="Huang X."/>
            <person name="Stark A."/>
            <person name="Kheradpour P."/>
            <person name="Kellis M."/>
            <person name="Flicek P."/>
            <person name="Chen Y."/>
            <person name="Webber C."/>
            <person name="Hardison R."/>
            <person name="Nelson J."/>
            <person name="Hallsworth-Pepin K."/>
            <person name="Delehaunty K."/>
            <person name="Markovic C."/>
            <person name="Minx P."/>
            <person name="Feng Y."/>
            <person name="Kremitzki C."/>
            <person name="Mitreva M."/>
            <person name="Glasscock J."/>
            <person name="Wylie T."/>
            <person name="Wohldmann P."/>
            <person name="Thiru P."/>
            <person name="Nhan M.N."/>
            <person name="Pohl C.S."/>
            <person name="Smith S.M."/>
            <person name="Hou S."/>
            <person name="Nefedov M."/>
            <person name="de Jong P.J."/>
            <person name="Renfree M.B."/>
            <person name="Mardis E.R."/>
            <person name="Wilson R.K."/>
        </authorList>
    </citation>
    <scope>NUCLEOTIDE SEQUENCE [LARGE SCALE GENOMIC DNA]</scope>
    <source>
        <strain evidence="13 14">Glennie</strain>
    </source>
</reference>
<dbReference type="PANTHER" id="PTHR22800:SF252">
    <property type="entry name" value="NATURAL KILLER CELLS ANTIGEN CD94"/>
    <property type="match status" value="1"/>
</dbReference>
<dbReference type="CDD" id="cd03593">
    <property type="entry name" value="CLECT_NK_receptors_like"/>
    <property type="match status" value="1"/>
</dbReference>
<dbReference type="OMA" id="CVIFRTI"/>
<dbReference type="GO" id="GO:0002223">
    <property type="term" value="P:stimulatory C-type lectin receptor signaling pathway"/>
    <property type="evidence" value="ECO:0000318"/>
    <property type="project" value="GO_Central"/>
</dbReference>
<dbReference type="OrthoDB" id="8950604at2759"/>
<dbReference type="GO" id="GO:0016020">
    <property type="term" value="C:membrane"/>
    <property type="evidence" value="ECO:0007669"/>
    <property type="project" value="UniProtKB-SubCell"/>
</dbReference>
<protein>
    <recommendedName>
        <fullName evidence="8">Natural killer cells antigen CD94</fullName>
    </recommendedName>
    <alternativeName>
        <fullName evidence="9">Killer cell lectin-like receptor subfamily D member 1</fullName>
    </alternativeName>
</protein>
<dbReference type="Bgee" id="ENSOANG00000045704">
    <property type="expression patterns" value="Expressed in ovary and 2 other cell types or tissues"/>
</dbReference>
<organism evidence="13 14">
    <name type="scientific">Ornithorhynchus anatinus</name>
    <name type="common">Duckbill platypus</name>
    <dbReference type="NCBI Taxonomy" id="9258"/>
    <lineage>
        <taxon>Eukaryota</taxon>
        <taxon>Metazoa</taxon>
        <taxon>Chordata</taxon>
        <taxon>Craniata</taxon>
        <taxon>Vertebrata</taxon>
        <taxon>Euteleostomi</taxon>
        <taxon>Mammalia</taxon>
        <taxon>Monotremata</taxon>
        <taxon>Ornithorhynchidae</taxon>
        <taxon>Ornithorhynchus</taxon>
    </lineage>
</organism>
<dbReference type="Pfam" id="PF00059">
    <property type="entry name" value="Lectin_C"/>
    <property type="match status" value="1"/>
</dbReference>
<evidence type="ECO:0000256" key="8">
    <source>
        <dbReference type="ARBA" id="ARBA00041193"/>
    </source>
</evidence>
<dbReference type="GO" id="GO:0045954">
    <property type="term" value="P:positive regulation of natural killer cell mediated cytotoxicity"/>
    <property type="evidence" value="ECO:0000318"/>
    <property type="project" value="GO_Central"/>
</dbReference>
<evidence type="ECO:0000256" key="7">
    <source>
        <dbReference type="ARBA" id="ARBA00023180"/>
    </source>
</evidence>
<dbReference type="InterPro" id="IPR016186">
    <property type="entry name" value="C-type_lectin-like/link_sf"/>
</dbReference>
<keyword evidence="3" id="KW-0430">Lectin</keyword>
<feature type="domain" description="C-type lectin" evidence="12">
    <location>
        <begin position="138"/>
        <end position="245"/>
    </location>
</feature>
<dbReference type="Gene3D" id="3.10.100.10">
    <property type="entry name" value="Mannose-Binding Protein A, subunit A"/>
    <property type="match status" value="1"/>
</dbReference>
<dbReference type="InterPro" id="IPR016187">
    <property type="entry name" value="CTDL_fold"/>
</dbReference>
<feature type="transmembrane region" description="Helical" evidence="11">
    <location>
        <begin position="47"/>
        <end position="72"/>
    </location>
</feature>
<dbReference type="GeneID" id="103170744"/>
<accession>A0A6I8NXX2</accession>
<evidence type="ECO:0000256" key="11">
    <source>
        <dbReference type="SAM" id="Phobius"/>
    </source>
</evidence>
<feature type="region of interest" description="Disordered" evidence="10">
    <location>
        <begin position="96"/>
        <end position="116"/>
    </location>
</feature>
<dbReference type="InterPro" id="IPR050919">
    <property type="entry name" value="NKG2/CD94_NK_receptors"/>
</dbReference>
<feature type="compositionally biased region" description="Basic and acidic residues" evidence="10">
    <location>
        <begin position="1"/>
        <end position="29"/>
    </location>
</feature>
<dbReference type="SMART" id="SM00034">
    <property type="entry name" value="CLECT"/>
    <property type="match status" value="1"/>
</dbReference>
<keyword evidence="4" id="KW-0735">Signal-anchor</keyword>
<evidence type="ECO:0000256" key="1">
    <source>
        <dbReference type="ARBA" id="ARBA00004606"/>
    </source>
</evidence>
<keyword evidence="5 11" id="KW-1133">Transmembrane helix</keyword>
<evidence type="ECO:0000256" key="10">
    <source>
        <dbReference type="SAM" id="MobiDB-lite"/>
    </source>
</evidence>
<gene>
    <name evidence="13" type="primary">LOC103170744</name>
</gene>
<feature type="region of interest" description="Disordered" evidence="10">
    <location>
        <begin position="1"/>
        <end position="40"/>
    </location>
</feature>
<dbReference type="GeneTree" id="ENSGT00940000154558"/>
<dbReference type="PANTHER" id="PTHR22800">
    <property type="entry name" value="C-TYPE LECTIN PROTEINS"/>
    <property type="match status" value="1"/>
</dbReference>
<comment type="subcellular location">
    <subcellularLocation>
        <location evidence="1">Membrane</location>
        <topology evidence="1">Single-pass type II membrane protein</topology>
    </subcellularLocation>
</comment>
<evidence type="ECO:0000256" key="4">
    <source>
        <dbReference type="ARBA" id="ARBA00022968"/>
    </source>
</evidence>